<reference evidence="13 14" key="1">
    <citation type="journal article" date="2007" name="Nature">
        <title>Genome of the marsupial Monodelphis domestica reveals innovation in non-coding sequences.</title>
        <authorList>
            <person name="Mikkelsen T.S."/>
            <person name="Wakefield M.J."/>
            <person name="Aken B."/>
            <person name="Amemiya C.T."/>
            <person name="Chang J.L."/>
            <person name="Duke S."/>
            <person name="Garber M."/>
            <person name="Gentles A.J."/>
            <person name="Goodstadt L."/>
            <person name="Heger A."/>
            <person name="Jurka J."/>
            <person name="Kamal M."/>
            <person name="Mauceli E."/>
            <person name="Searle S.M."/>
            <person name="Sharpe T."/>
            <person name="Baker M.L."/>
            <person name="Batzer M.A."/>
            <person name="Benos P.V."/>
            <person name="Belov K."/>
            <person name="Clamp M."/>
            <person name="Cook A."/>
            <person name="Cuff J."/>
            <person name="Das R."/>
            <person name="Davidow L."/>
            <person name="Deakin J.E."/>
            <person name="Fazzari M.J."/>
            <person name="Glass J.L."/>
            <person name="Grabherr M."/>
            <person name="Greally J.M."/>
            <person name="Gu W."/>
            <person name="Hore T.A."/>
            <person name="Huttley G.A."/>
            <person name="Kleber M."/>
            <person name="Jirtle R.L."/>
            <person name="Koina E."/>
            <person name="Lee J.T."/>
            <person name="Mahony S."/>
            <person name="Marra M.A."/>
            <person name="Miller R.D."/>
            <person name="Nicholls R.D."/>
            <person name="Oda M."/>
            <person name="Papenfuss A.T."/>
            <person name="Parra Z.E."/>
            <person name="Pollock D.D."/>
            <person name="Ray D.A."/>
            <person name="Schein J.E."/>
            <person name="Speed T.P."/>
            <person name="Thompson K."/>
            <person name="VandeBerg J.L."/>
            <person name="Wade C.M."/>
            <person name="Walker J.A."/>
            <person name="Waters P.D."/>
            <person name="Webber C."/>
            <person name="Weidman J.R."/>
            <person name="Xie X."/>
            <person name="Zody M.C."/>
            <person name="Baldwin J."/>
            <person name="Abdouelleil A."/>
            <person name="Abdulkadir J."/>
            <person name="Abebe A."/>
            <person name="Abera B."/>
            <person name="Abreu J."/>
            <person name="Acer S.C."/>
            <person name="Aftuck L."/>
            <person name="Alexander A."/>
            <person name="An P."/>
            <person name="Anderson E."/>
            <person name="Anderson S."/>
            <person name="Arachi H."/>
            <person name="Azer M."/>
            <person name="Bachantsang P."/>
            <person name="Barry A."/>
            <person name="Bayul T."/>
            <person name="Berlin A."/>
            <person name="Bessette D."/>
            <person name="Bloom T."/>
            <person name="Bloom T."/>
            <person name="Boguslavskiy L."/>
            <person name="Bonnet C."/>
            <person name="Boukhgalter B."/>
            <person name="Bourzgui I."/>
            <person name="Brown A."/>
            <person name="Cahill P."/>
            <person name="Channer S."/>
            <person name="Cheshatsang Y."/>
            <person name="Chuda L."/>
            <person name="Citroen M."/>
            <person name="Collymore A."/>
            <person name="Cooke P."/>
            <person name="Costello M."/>
            <person name="D'Aco K."/>
            <person name="Daza R."/>
            <person name="De Haan G."/>
            <person name="DeGray S."/>
            <person name="DeMaso C."/>
            <person name="Dhargay N."/>
            <person name="Dooley K."/>
            <person name="Dooley E."/>
            <person name="Doricent M."/>
            <person name="Dorje P."/>
            <person name="Dorjee K."/>
            <person name="Dupes A."/>
            <person name="Elong R."/>
            <person name="Falk J."/>
            <person name="Farina A."/>
            <person name="Faro S."/>
            <person name="Ferguson D."/>
            <person name="Fisher S."/>
            <person name="Foley C.D."/>
            <person name="Franke A."/>
            <person name="Friedrich D."/>
            <person name="Gadbois L."/>
            <person name="Gearin G."/>
            <person name="Gearin C.R."/>
            <person name="Giannoukos G."/>
            <person name="Goode T."/>
            <person name="Graham J."/>
            <person name="Grandbois E."/>
            <person name="Grewal S."/>
            <person name="Gyaltsen K."/>
            <person name="Hafez N."/>
            <person name="Hagos B."/>
            <person name="Hall J."/>
            <person name="Henson C."/>
            <person name="Hollinger A."/>
            <person name="Honan T."/>
            <person name="Huard M.D."/>
            <person name="Hughes L."/>
            <person name="Hurhula B."/>
            <person name="Husby M.E."/>
            <person name="Kamat A."/>
            <person name="Kanga B."/>
            <person name="Kashin S."/>
            <person name="Khazanovich D."/>
            <person name="Kisner P."/>
            <person name="Lance K."/>
            <person name="Lara M."/>
            <person name="Lee W."/>
            <person name="Lennon N."/>
            <person name="Letendre F."/>
            <person name="LeVine R."/>
            <person name="Lipovsky A."/>
            <person name="Liu X."/>
            <person name="Liu J."/>
            <person name="Liu S."/>
            <person name="Lokyitsang T."/>
            <person name="Lokyitsang Y."/>
            <person name="Lubonja R."/>
            <person name="Lui A."/>
            <person name="MacDonald P."/>
            <person name="Magnisalis V."/>
            <person name="Maru K."/>
            <person name="Matthews C."/>
            <person name="McCusker W."/>
            <person name="McDonough S."/>
            <person name="Mehta T."/>
            <person name="Meldrim J."/>
            <person name="Meneus L."/>
            <person name="Mihai O."/>
            <person name="Mihalev A."/>
            <person name="Mihova T."/>
            <person name="Mittelman R."/>
            <person name="Mlenga V."/>
            <person name="Montmayeur A."/>
            <person name="Mulrain L."/>
            <person name="Navidi A."/>
            <person name="Naylor J."/>
            <person name="Negash T."/>
            <person name="Nguyen T."/>
            <person name="Nguyen N."/>
            <person name="Nicol R."/>
            <person name="Norbu C."/>
            <person name="Norbu N."/>
            <person name="Novod N."/>
            <person name="O'Neill B."/>
            <person name="Osman S."/>
            <person name="Markiewicz E."/>
            <person name="Oyono O.L."/>
            <person name="Patti C."/>
            <person name="Phunkhang P."/>
            <person name="Pierre F."/>
            <person name="Priest M."/>
            <person name="Raghuraman S."/>
            <person name="Rege F."/>
            <person name="Reyes R."/>
            <person name="Rise C."/>
            <person name="Rogov P."/>
            <person name="Ross K."/>
            <person name="Ryan E."/>
            <person name="Settipalli S."/>
            <person name="Shea T."/>
            <person name="Sherpa N."/>
            <person name="Shi L."/>
            <person name="Shih D."/>
            <person name="Sparrow T."/>
            <person name="Spaulding J."/>
            <person name="Stalker J."/>
            <person name="Stange-Thomann N."/>
            <person name="Stavropoulos S."/>
            <person name="Stone C."/>
            <person name="Strader C."/>
            <person name="Tesfaye S."/>
            <person name="Thomson T."/>
            <person name="Thoulutsang Y."/>
            <person name="Thoulutsang D."/>
            <person name="Topham K."/>
            <person name="Topping I."/>
            <person name="Tsamla T."/>
            <person name="Vassiliev H."/>
            <person name="Vo A."/>
            <person name="Wangchuk T."/>
            <person name="Wangdi T."/>
            <person name="Weiand M."/>
            <person name="Wilkinson J."/>
            <person name="Wilson A."/>
            <person name="Yadav S."/>
            <person name="Young G."/>
            <person name="Yu Q."/>
            <person name="Zembek L."/>
            <person name="Zhong D."/>
            <person name="Zimmer A."/>
            <person name="Zwirko Z."/>
            <person name="Jaffe D.B."/>
            <person name="Alvarez P."/>
            <person name="Brockman W."/>
            <person name="Butler J."/>
            <person name="Chin C."/>
            <person name="Gnerre S."/>
            <person name="MacCallum I."/>
            <person name="Graves J.A."/>
            <person name="Ponting C.P."/>
            <person name="Breen M."/>
            <person name="Samollow P.B."/>
            <person name="Lander E.S."/>
            <person name="Lindblad-Toh K."/>
        </authorList>
    </citation>
    <scope>NUCLEOTIDE SEQUENCE [LARGE SCALE GENOMIC DNA]</scope>
</reference>
<evidence type="ECO:0000256" key="3">
    <source>
        <dbReference type="ARBA" id="ARBA00004496"/>
    </source>
</evidence>
<evidence type="ECO:0000256" key="8">
    <source>
        <dbReference type="ARBA" id="ARBA00023054"/>
    </source>
</evidence>
<feature type="region of interest" description="Disordered" evidence="12">
    <location>
        <begin position="837"/>
        <end position="871"/>
    </location>
</feature>
<evidence type="ECO:0000256" key="4">
    <source>
        <dbReference type="ARBA" id="ARBA00016468"/>
    </source>
</evidence>
<gene>
    <name evidence="13" type="primary">CCHCR1</name>
</gene>
<feature type="compositionally biased region" description="Basic and acidic residues" evidence="12">
    <location>
        <begin position="163"/>
        <end position="173"/>
    </location>
</feature>
<evidence type="ECO:0000256" key="6">
    <source>
        <dbReference type="ARBA" id="ARBA00022490"/>
    </source>
</evidence>
<keyword evidence="7" id="KW-0221">Differentiation</keyword>
<dbReference type="PANTHER" id="PTHR46822:SF1">
    <property type="entry name" value="COILED-COIL ALPHA-HELICAL ROD PROTEIN 1"/>
    <property type="match status" value="1"/>
</dbReference>
<dbReference type="STRING" id="13616.ENSMODP00000055137"/>
<keyword evidence="6" id="KW-0963">Cytoplasm</keyword>
<sequence length="871" mass="99383">PLPHPTPAPRSGSNLTVLAKAKGPSKNPAWSGAGPPRTGARPTPSQTPWAEFRAPQRPRPLPTPFPIGSPSFYCHRFIGMDGRRRNLEPPSTFGMLQSSGLGGLIPPSHFQTRPLPGMSRMTSVQSPPLPLILPSSHHSNHNHRWENHRLQILRQQDGAGDSEEPKRRGRSLDHVGPQHMRSQTEIISQHLEEMRRLEMESQALRVASAHQKAQLATQAEELEVLGQAEQAMRVEVEELRTALAGAELIRQKLEEANKRELEETQKLHKEQISHMTAAHQEVLNTLANKAHELEEKLKAMESKREEDTKELTLVQREATMLREELSKAHAELETQMALVEQLRRYIGDQFPSENKNLIWEQERKQLLETVQHLQEDRDTLCATLELLQVRVQSLQDILALQEEELGQKVQPTDPLQSEEAKKAQAMLSRWREKVFALMVQLKAQELEHTQHTQKLKGKVAELEGEVASRNQESAILHRSLQDKAAEAGVEKANSKVNSWEKKRRHEPRHCDLWQSPSCIPILSRCCCGSSSRQRWLKTKVEEAVSQLPRLNNRLGYATRQIRTIQGLVARKIALAQLHQEQSSPAPLSEEMGLELQQLKEERKRLDEELQLSARLIQQEVGRAREQGEAERIRLNEEARQLEQELQKTQESLAEVGIQLQAARMSQKESTEEAACLRRELTQQQEAYGRALQDKVAEVETRLREQLSEMERRLNEARREHAKAVVSLRQAQRQAVRDKERNQELGRLQEEAQREEGVRLRQRLQELERDKNLMLATLKQEGLLSQYKQQRLFAILPSPSLEPSPGTSGTLLPTRELLKGSSLSDLLEDLQEMSEVITREEEEGDNGRCSVVGSPSYHTIESCKGKQNRRRK</sequence>
<keyword evidence="9" id="KW-0539">Nucleus</keyword>
<evidence type="ECO:0000256" key="1">
    <source>
        <dbReference type="ARBA" id="ARBA00003936"/>
    </source>
</evidence>
<comment type="subcellular location">
    <subcellularLocation>
        <location evidence="3">Cytoplasm</location>
    </subcellularLocation>
    <subcellularLocation>
        <location evidence="2">Nucleus</location>
    </subcellularLocation>
</comment>
<dbReference type="FunCoup" id="A0A5F8H5N3">
    <property type="interactions" value="258"/>
</dbReference>
<dbReference type="Proteomes" id="UP000002280">
    <property type="component" value="Chromosome 2"/>
</dbReference>
<feature type="coiled-coil region" evidence="11">
    <location>
        <begin position="236"/>
        <end position="404"/>
    </location>
</feature>
<dbReference type="GO" id="GO:0005814">
    <property type="term" value="C:centriole"/>
    <property type="evidence" value="ECO:0000318"/>
    <property type="project" value="GO_Central"/>
</dbReference>
<dbReference type="GeneTree" id="ENSGT00940000153251"/>
<dbReference type="Ensembl" id="ENSMODT00000084132.1">
    <property type="protein sequence ID" value="ENSMODP00000055137.1"/>
    <property type="gene ID" value="ENSMODG00000015829.4"/>
</dbReference>
<dbReference type="GO" id="GO:0006611">
    <property type="term" value="P:protein export from nucleus"/>
    <property type="evidence" value="ECO:0000318"/>
    <property type="project" value="GO_Central"/>
</dbReference>
<dbReference type="PANTHER" id="PTHR46822">
    <property type="entry name" value="COILED-COIL ALPHA-HELICAL ROD PROTEIN 1"/>
    <property type="match status" value="1"/>
</dbReference>
<evidence type="ECO:0000256" key="2">
    <source>
        <dbReference type="ARBA" id="ARBA00004123"/>
    </source>
</evidence>
<dbReference type="GO" id="GO:0005634">
    <property type="term" value="C:nucleus"/>
    <property type="evidence" value="ECO:0007669"/>
    <property type="project" value="UniProtKB-SubCell"/>
</dbReference>
<reference evidence="13" key="2">
    <citation type="submission" date="2025-08" db="UniProtKB">
        <authorList>
            <consortium name="Ensembl"/>
        </authorList>
    </citation>
    <scope>IDENTIFICATION</scope>
</reference>
<dbReference type="Pfam" id="PF07111">
    <property type="entry name" value="HCR"/>
    <property type="match status" value="1"/>
</dbReference>
<organism evidence="13 14">
    <name type="scientific">Monodelphis domestica</name>
    <name type="common">Gray short-tailed opossum</name>
    <dbReference type="NCBI Taxonomy" id="13616"/>
    <lineage>
        <taxon>Eukaryota</taxon>
        <taxon>Metazoa</taxon>
        <taxon>Chordata</taxon>
        <taxon>Craniata</taxon>
        <taxon>Vertebrata</taxon>
        <taxon>Euteleostomi</taxon>
        <taxon>Mammalia</taxon>
        <taxon>Metatheria</taxon>
        <taxon>Didelphimorphia</taxon>
        <taxon>Didelphidae</taxon>
        <taxon>Monodelphis</taxon>
    </lineage>
</organism>
<dbReference type="Bgee" id="ENSMODG00000015829">
    <property type="expression patterns" value="Expressed in testis and 19 other cell types or tissues"/>
</dbReference>
<dbReference type="InterPro" id="IPR009800">
    <property type="entry name" value="HCR"/>
</dbReference>
<feature type="coiled-coil region" evidence="11">
    <location>
        <begin position="588"/>
        <end position="769"/>
    </location>
</feature>
<evidence type="ECO:0000313" key="13">
    <source>
        <dbReference type="Ensembl" id="ENSMODP00000055137.1"/>
    </source>
</evidence>
<keyword evidence="14" id="KW-1185">Reference proteome</keyword>
<feature type="region of interest" description="Disordered" evidence="12">
    <location>
        <begin position="157"/>
        <end position="180"/>
    </location>
</feature>
<dbReference type="GO" id="GO:0005829">
    <property type="term" value="C:cytosol"/>
    <property type="evidence" value="ECO:0007669"/>
    <property type="project" value="Ensembl"/>
</dbReference>
<reference evidence="13" key="3">
    <citation type="submission" date="2025-09" db="UniProtKB">
        <authorList>
            <consortium name="Ensembl"/>
        </authorList>
    </citation>
    <scope>IDENTIFICATION</scope>
</reference>
<dbReference type="OMA" id="LTCWREK"/>
<feature type="coiled-coil region" evidence="11">
    <location>
        <begin position="180"/>
        <end position="207"/>
    </location>
</feature>
<evidence type="ECO:0000256" key="7">
    <source>
        <dbReference type="ARBA" id="ARBA00022782"/>
    </source>
</evidence>
<keyword evidence="8 11" id="KW-0175">Coiled coil</keyword>
<protein>
    <recommendedName>
        <fullName evidence="4">Coiled-coil alpha-helical rod protein 1</fullName>
    </recommendedName>
    <alternativeName>
        <fullName evidence="10">Alpha-helical coiled-coil rod protein</fullName>
    </alternativeName>
</protein>
<evidence type="ECO:0000256" key="12">
    <source>
        <dbReference type="SAM" id="MobiDB-lite"/>
    </source>
</evidence>
<evidence type="ECO:0000256" key="9">
    <source>
        <dbReference type="ARBA" id="ARBA00023242"/>
    </source>
</evidence>
<accession>A0A5F8H5N3</accession>
<evidence type="ECO:0000256" key="11">
    <source>
        <dbReference type="SAM" id="Coils"/>
    </source>
</evidence>
<feature type="region of interest" description="Disordered" evidence="12">
    <location>
        <begin position="21"/>
        <end position="66"/>
    </location>
</feature>
<feature type="compositionally biased region" description="Pro residues" evidence="12">
    <location>
        <begin position="57"/>
        <end position="66"/>
    </location>
</feature>
<evidence type="ECO:0000256" key="10">
    <source>
        <dbReference type="ARBA" id="ARBA00031932"/>
    </source>
</evidence>
<dbReference type="GO" id="GO:0030154">
    <property type="term" value="P:cell differentiation"/>
    <property type="evidence" value="ECO:0007669"/>
    <property type="project" value="UniProtKB-KW"/>
</dbReference>
<comment type="function">
    <text evidence="1">May be a regulator of keratinocyte proliferation or differentiation.</text>
</comment>
<dbReference type="InParanoid" id="A0A5F8H5N3"/>
<evidence type="ECO:0000313" key="14">
    <source>
        <dbReference type="Proteomes" id="UP000002280"/>
    </source>
</evidence>
<evidence type="ECO:0000256" key="5">
    <source>
        <dbReference type="ARBA" id="ARBA00022473"/>
    </source>
</evidence>
<name>A0A5F8H5N3_MONDO</name>
<proteinExistence type="predicted"/>
<dbReference type="AlphaFoldDB" id="A0A5F8H5N3"/>
<keyword evidence="5" id="KW-0217">Developmental protein</keyword>